<dbReference type="AlphaFoldDB" id="A0A2T0R1H6"/>
<accession>A0A2T0R1H6</accession>
<sequence length="79" mass="8395">MGVRDLPAGQAVRRVRRHALSAGEDRLPVVAVEHFVPVPGVAPTFLVVSGHTLDGPLEAAVVELFDTVVATLRWTGGTR</sequence>
<gene>
    <name evidence="1" type="ORF">CLV37_10849</name>
</gene>
<name>A0A2T0R1H6_9ACTN</name>
<dbReference type="EMBL" id="PVZF01000008">
    <property type="protein sequence ID" value="PRY13381.1"/>
    <property type="molecule type" value="Genomic_DNA"/>
</dbReference>
<proteinExistence type="predicted"/>
<dbReference type="Proteomes" id="UP000238083">
    <property type="component" value="Unassembled WGS sequence"/>
</dbReference>
<evidence type="ECO:0000313" key="2">
    <source>
        <dbReference type="Proteomes" id="UP000238083"/>
    </source>
</evidence>
<reference evidence="1 2" key="1">
    <citation type="submission" date="2018-03" db="EMBL/GenBank/DDBJ databases">
        <title>Genomic Encyclopedia of Archaeal and Bacterial Type Strains, Phase II (KMG-II): from individual species to whole genera.</title>
        <authorList>
            <person name="Goeker M."/>
        </authorList>
    </citation>
    <scope>NUCLEOTIDE SEQUENCE [LARGE SCALE GENOMIC DNA]</scope>
    <source>
        <strain evidence="1 2">DSM 19711</strain>
    </source>
</reference>
<evidence type="ECO:0000313" key="1">
    <source>
        <dbReference type="EMBL" id="PRY13381.1"/>
    </source>
</evidence>
<organism evidence="1 2">
    <name type="scientific">Kineococcus rhizosphaerae</name>
    <dbReference type="NCBI Taxonomy" id="559628"/>
    <lineage>
        <taxon>Bacteria</taxon>
        <taxon>Bacillati</taxon>
        <taxon>Actinomycetota</taxon>
        <taxon>Actinomycetes</taxon>
        <taxon>Kineosporiales</taxon>
        <taxon>Kineosporiaceae</taxon>
        <taxon>Kineococcus</taxon>
    </lineage>
</organism>
<keyword evidence="2" id="KW-1185">Reference proteome</keyword>
<protein>
    <submittedName>
        <fullName evidence="1">Uncharacterized protein</fullName>
    </submittedName>
</protein>
<comment type="caution">
    <text evidence="1">The sequence shown here is derived from an EMBL/GenBank/DDBJ whole genome shotgun (WGS) entry which is preliminary data.</text>
</comment>